<proteinExistence type="inferred from homology"/>
<keyword evidence="3" id="KW-0472">Membrane</keyword>
<name>W6RQP0_9HYPH</name>
<feature type="transmembrane region" description="Helical" evidence="3">
    <location>
        <begin position="157"/>
        <end position="178"/>
    </location>
</feature>
<dbReference type="PANTHER" id="PTHR30413:SF10">
    <property type="entry name" value="CAPSULE POLYSACCHARIDE EXPORT INNER-MEMBRANE PROTEIN CTRC"/>
    <property type="match status" value="1"/>
</dbReference>
<dbReference type="RefSeq" id="WP_037071579.1">
    <property type="nucleotide sequence ID" value="NZ_ATTO01000137.1"/>
</dbReference>
<feature type="transmembrane region" description="Helical" evidence="3">
    <location>
        <begin position="77"/>
        <end position="100"/>
    </location>
</feature>
<feature type="transmembrane region" description="Helical" evidence="3">
    <location>
        <begin position="240"/>
        <end position="261"/>
    </location>
</feature>
<organism evidence="4 5">
    <name type="scientific">Rhizobium favelukesii</name>
    <dbReference type="NCBI Taxonomy" id="348824"/>
    <lineage>
        <taxon>Bacteria</taxon>
        <taxon>Pseudomonadati</taxon>
        <taxon>Pseudomonadota</taxon>
        <taxon>Alphaproteobacteria</taxon>
        <taxon>Hyphomicrobiales</taxon>
        <taxon>Rhizobiaceae</taxon>
        <taxon>Rhizobium/Agrobacterium group</taxon>
        <taxon>Rhizobium</taxon>
    </lineage>
</organism>
<keyword evidence="3" id="KW-0812">Transmembrane</keyword>
<dbReference type="GO" id="GO:0015920">
    <property type="term" value="P:lipopolysaccharide transport"/>
    <property type="evidence" value="ECO:0007669"/>
    <property type="project" value="TreeGrafter"/>
</dbReference>
<dbReference type="KEGG" id="rhl:LPU83_pLPU83d_1090"/>
<dbReference type="EMBL" id="HG916855">
    <property type="protein sequence ID" value="CDM62460.1"/>
    <property type="molecule type" value="Genomic_DNA"/>
</dbReference>
<evidence type="ECO:0000313" key="5">
    <source>
        <dbReference type="Proteomes" id="UP000019443"/>
    </source>
</evidence>
<protein>
    <submittedName>
        <fullName evidence="4">Membrane protein</fullName>
    </submittedName>
</protein>
<feature type="transmembrane region" description="Helical" evidence="3">
    <location>
        <begin position="48"/>
        <end position="71"/>
    </location>
</feature>
<keyword evidence="4" id="KW-0614">Plasmid</keyword>
<keyword evidence="3" id="KW-1133">Transmembrane helix</keyword>
<gene>
    <name evidence="4" type="ORF">LPU83_pLPU83d_1090</name>
</gene>
<dbReference type="Proteomes" id="UP000019443">
    <property type="component" value="Plasmid pLPU83d"/>
</dbReference>
<evidence type="ECO:0000256" key="2">
    <source>
        <dbReference type="ARBA" id="ARBA00022448"/>
    </source>
</evidence>
<accession>W6RQP0</accession>
<reference evidence="4" key="1">
    <citation type="submission" date="2013-11" db="EMBL/GenBank/DDBJ databases">
        <title>Draft genome sequence of the broad-host-range Rhizobium sp. LPU83 strain, a member of the low-genetic diversity Oregon-like Rhizobium sp. group.</title>
        <authorList>
            <person name="Wibberg D."/>
            <person name="Puehler A."/>
            <person name="Schlueter A."/>
        </authorList>
    </citation>
    <scope>NUCLEOTIDE SEQUENCE [LARGE SCALE GENOMIC DNA]</scope>
    <source>
        <strain evidence="4">LPU83</strain>
        <plasmid evidence="4">pLPU83d</plasmid>
    </source>
</reference>
<dbReference type="HOGENOM" id="CLU_060703_0_0_5"/>
<comment type="similarity">
    <text evidence="1">Belongs to the ABC-2 integral membrane protein family.</text>
</comment>
<dbReference type="AlphaFoldDB" id="W6RQP0"/>
<feature type="transmembrane region" description="Helical" evidence="3">
    <location>
        <begin position="121"/>
        <end position="145"/>
    </location>
</feature>
<dbReference type="PATRIC" id="fig|348824.6.peg.6788"/>
<dbReference type="PANTHER" id="PTHR30413">
    <property type="entry name" value="INNER MEMBRANE TRANSPORT PERMEASE"/>
    <property type="match status" value="1"/>
</dbReference>
<sequence length="274" mass="31049">MAIKSSNWRWVERDFLTDIRMLYSQRELAWQLHLADIAENKRNSGLGLVAPFISVLIHVLLLGTVMGLVFHEPLKSFIPFFAISFSIWQGISIFVSDISYANEKAARYLSFPNISGYISNLVSTYDFVIALLLKIVASFIIIAFINPVMVLQTNYLAFSVGLCLLTLVMICWSLPLAYVFDRVRLLRGFLPQILFAVYLVTPILWAPDRLQAHKWVVVFNPVYHLVEVARAPIVDSSFPVASYCVCFVLIVCGLALSKALFGANRDLVVYRWMA</sequence>
<evidence type="ECO:0000313" key="4">
    <source>
        <dbReference type="EMBL" id="CDM62460.1"/>
    </source>
</evidence>
<evidence type="ECO:0000256" key="3">
    <source>
        <dbReference type="SAM" id="Phobius"/>
    </source>
</evidence>
<keyword evidence="5" id="KW-1185">Reference proteome</keyword>
<geneLocation type="plasmid" evidence="4 5">
    <name>pLPU83d</name>
</geneLocation>
<evidence type="ECO:0000256" key="1">
    <source>
        <dbReference type="ARBA" id="ARBA00007783"/>
    </source>
</evidence>
<feature type="transmembrane region" description="Helical" evidence="3">
    <location>
        <begin position="185"/>
        <end position="205"/>
    </location>
</feature>
<keyword evidence="2" id="KW-0813">Transport</keyword>